<protein>
    <recommendedName>
        <fullName evidence="1">Tn3 transposase DDE domain-containing protein</fullName>
    </recommendedName>
</protein>
<dbReference type="EMBL" id="CP035485">
    <property type="protein sequence ID" value="QDI92555.1"/>
    <property type="molecule type" value="Genomic_DNA"/>
</dbReference>
<keyword evidence="3" id="KW-1185">Reference proteome</keyword>
<dbReference type="GO" id="GO:0004803">
    <property type="term" value="F:transposase activity"/>
    <property type="evidence" value="ECO:0007669"/>
    <property type="project" value="InterPro"/>
</dbReference>
<evidence type="ECO:0000313" key="3">
    <source>
        <dbReference type="Proteomes" id="UP000319756"/>
    </source>
</evidence>
<dbReference type="Proteomes" id="UP000319756">
    <property type="component" value="Chromosome"/>
</dbReference>
<gene>
    <name evidence="2" type="ORF">EPH95_16340</name>
</gene>
<evidence type="ECO:0000259" key="1">
    <source>
        <dbReference type="Pfam" id="PF01526"/>
    </source>
</evidence>
<accession>A0A514LLZ9</accession>
<proteinExistence type="predicted"/>
<reference evidence="3" key="1">
    <citation type="submission" date="2019-01" db="EMBL/GenBank/DDBJ databases">
        <title>Genomic analysis of Salicibibacter sp. NKC3-5.</title>
        <authorList>
            <person name="Oh Y.J."/>
        </authorList>
    </citation>
    <scope>NUCLEOTIDE SEQUENCE [LARGE SCALE GENOMIC DNA]</scope>
    <source>
        <strain evidence="3">NKC3-5</strain>
    </source>
</reference>
<organism evidence="2 3">
    <name type="scientific">Salicibibacter halophilus</name>
    <dbReference type="NCBI Taxonomy" id="2502791"/>
    <lineage>
        <taxon>Bacteria</taxon>
        <taxon>Bacillati</taxon>
        <taxon>Bacillota</taxon>
        <taxon>Bacilli</taxon>
        <taxon>Bacillales</taxon>
        <taxon>Bacillaceae</taxon>
        <taxon>Salicibibacter</taxon>
    </lineage>
</organism>
<name>A0A514LLZ9_9BACI</name>
<sequence length="135" mass="16032">MLFFQKMNISIRLNIWNNMLFYWRTLDISQHILCIASDGGYNDQTCLQLKQRKFIKYNHLVSNCLIFYNVFSLSRILQDYTQEGHEYDNKLISYLSPYVTAHVNRFGRYRIDLNRKPPELPFDISVAQSKGISPI</sequence>
<dbReference type="KEGG" id="sale:EPH95_16340"/>
<dbReference type="AlphaFoldDB" id="A0A514LLZ9"/>
<dbReference type="Pfam" id="PF01526">
    <property type="entry name" value="DDE_Tnp_Tn3"/>
    <property type="match status" value="1"/>
</dbReference>
<dbReference type="GO" id="GO:0006313">
    <property type="term" value="P:DNA transposition"/>
    <property type="evidence" value="ECO:0007669"/>
    <property type="project" value="InterPro"/>
</dbReference>
<feature type="domain" description="Tn3 transposase DDE" evidence="1">
    <location>
        <begin position="49"/>
        <end position="109"/>
    </location>
</feature>
<dbReference type="InterPro" id="IPR002513">
    <property type="entry name" value="Tn3_Tnp_DDE_dom"/>
</dbReference>
<evidence type="ECO:0000313" key="2">
    <source>
        <dbReference type="EMBL" id="QDI92555.1"/>
    </source>
</evidence>